<dbReference type="EMBL" id="KM573771">
    <property type="protein sequence ID" value="AIY31248.1"/>
    <property type="molecule type" value="Genomic_DNA"/>
</dbReference>
<accession>A0A0A1EL62</accession>
<evidence type="ECO:0000313" key="1">
    <source>
        <dbReference type="EMBL" id="AIY31248.1"/>
    </source>
</evidence>
<protein>
    <submittedName>
        <fullName evidence="1">Putative replicase protein</fullName>
    </submittedName>
</protein>
<gene>
    <name evidence="1" type="primary">rep</name>
</gene>
<dbReference type="GeneID" id="37620374"/>
<dbReference type="Gene3D" id="3.40.1310.20">
    <property type="match status" value="1"/>
</dbReference>
<reference evidence="1 2" key="1">
    <citation type="journal article" date="2014" name="Virology">
        <title>Metagenomic analysis of viromes of dromedary camel fecal samples reveals large number and high diversity of circoviruses and picobirnaviruses.</title>
        <authorList>
            <person name="Woo P.C.Y."/>
            <person name="Lau S.K.P."/>
            <person name="Teng J.L.L."/>
            <person name="Tsang A.K.L."/>
            <person name="Joseph M."/>
            <person name="Wong E.Y.M."/>
            <person name="Tang Y."/>
            <person name="Sivakumar S."/>
            <person name="Bai R."/>
            <person name="Wernery R."/>
            <person name="Wernery U."/>
            <person name="Yuen K.-Y."/>
        </authorList>
    </citation>
    <scope>NUCLEOTIDE SEQUENCE [LARGE SCALE GENOMIC DNA]</scope>
    <source>
        <strain evidence="1">DcSCV_c1345</strain>
    </source>
</reference>
<keyword evidence="2" id="KW-1185">Reference proteome</keyword>
<proteinExistence type="predicted"/>
<name>A0A0A1EL62_9VIRU</name>
<dbReference type="RefSeq" id="YP_009508852.1">
    <property type="nucleotide sequence ID" value="NC_039066.1"/>
</dbReference>
<dbReference type="KEGG" id="vg:37620374"/>
<sequence length="244" mass="28175">MVTVPTKHACKRQVKMILEIFDTKRYIFAQEKGKNGLDHWQLRIQISGDKEENFERLQKLFCNKAHIEVANDSWEYERKEGKFWSSEDTKEILKIRFGKLRSEQKKILQILSSQGDREIDVWLDPTGCHGKSWLTIHLWETGRALVVPRSSTTAEKLSAFVCSSWRGEDIIVIDVPRATKPTTSLLETMEELKDGLVFDHRYTGKTRNVRGTKLMVFTNSPLPLNKLSTDRWRLHGISADGSLS</sequence>
<evidence type="ECO:0000313" key="2">
    <source>
        <dbReference type="Proteomes" id="UP000166258"/>
    </source>
</evidence>
<organism evidence="1 2">
    <name type="scientific">Camel associated porprismacovirus 3</name>
    <dbReference type="NCBI Taxonomy" id="2170107"/>
    <lineage>
        <taxon>Viruses</taxon>
        <taxon>Monodnaviria</taxon>
        <taxon>Shotokuvirae</taxon>
        <taxon>Cressdnaviricota</taxon>
        <taxon>Arfiviricetes</taxon>
        <taxon>Cremevirales</taxon>
        <taxon>Smacoviridae</taxon>
        <taxon>Porprismacovirus</taxon>
        <taxon>Porprismacovirus camas3</taxon>
    </lineage>
</organism>
<dbReference type="Proteomes" id="UP000166258">
    <property type="component" value="Segment"/>
</dbReference>